<proteinExistence type="predicted"/>
<reference evidence="1" key="1">
    <citation type="journal article" date="2022" name="DNA Res.">
        <title>Genome analysis of five recently described species of the CUG-Ser clade uncovers Candida theae as a new hybrid lineage with pathogenic potential in the Candida parapsilosis species complex.</title>
        <authorList>
            <person name="Mixao V."/>
            <person name="Del Olmo V."/>
            <person name="Hegedusova E."/>
            <person name="Saus E."/>
            <person name="Pryszcz L."/>
            <person name="Cillingova A."/>
            <person name="Nosek J."/>
            <person name="Gabaldon T."/>
        </authorList>
    </citation>
    <scope>NUCLEOTIDE SEQUENCE</scope>
    <source>
        <strain evidence="1">CBS 10844</strain>
    </source>
</reference>
<gene>
    <name evidence="1" type="ORF">KGF56_003606</name>
</gene>
<dbReference type="RefSeq" id="XP_049179308.1">
    <property type="nucleotide sequence ID" value="XM_049324956.1"/>
</dbReference>
<dbReference type="GeneID" id="73381221"/>
<dbReference type="EMBL" id="JAHUZD010000124">
    <property type="protein sequence ID" value="KAI3403561.2"/>
    <property type="molecule type" value="Genomic_DNA"/>
</dbReference>
<evidence type="ECO:0000313" key="1">
    <source>
        <dbReference type="EMBL" id="KAI3403561.2"/>
    </source>
</evidence>
<organism evidence="1 2">
    <name type="scientific">Candida oxycetoniae</name>
    <dbReference type="NCBI Taxonomy" id="497107"/>
    <lineage>
        <taxon>Eukaryota</taxon>
        <taxon>Fungi</taxon>
        <taxon>Dikarya</taxon>
        <taxon>Ascomycota</taxon>
        <taxon>Saccharomycotina</taxon>
        <taxon>Pichiomycetes</taxon>
        <taxon>Debaryomycetaceae</taxon>
        <taxon>Candida/Lodderomyces clade</taxon>
        <taxon>Candida</taxon>
    </lineage>
</organism>
<keyword evidence="2" id="KW-1185">Reference proteome</keyword>
<dbReference type="Proteomes" id="UP001202479">
    <property type="component" value="Unassembled WGS sequence"/>
</dbReference>
<name>A0AAI9SUY8_9ASCO</name>
<evidence type="ECO:0000313" key="2">
    <source>
        <dbReference type="Proteomes" id="UP001202479"/>
    </source>
</evidence>
<protein>
    <submittedName>
        <fullName evidence="1">Uncharacterized protein</fullName>
    </submittedName>
</protein>
<accession>A0AAI9SUY8</accession>
<dbReference type="AlphaFoldDB" id="A0AAI9SUY8"/>
<sequence length="134" mass="14678">MGKSSTTTLPDIITQTVIVDFKYTKLSGTKSGEIGTAWLYNSVPTTISDIGLDGSVTFLPYNSKKIKTTKSEAPLQWVVFEYSKTTVDGTLSWTKTQYPLQSTPTGKSKNDGINTTSITKLGLYLMLFIQAMFG</sequence>
<comment type="caution">
    <text evidence="1">The sequence shown here is derived from an EMBL/GenBank/DDBJ whole genome shotgun (WGS) entry which is preliminary data.</text>
</comment>